<dbReference type="Proteomes" id="UP000295710">
    <property type="component" value="Unassembled WGS sequence"/>
</dbReference>
<dbReference type="EMBL" id="SMMX01000008">
    <property type="protein sequence ID" value="TDA21585.1"/>
    <property type="molecule type" value="Genomic_DNA"/>
</dbReference>
<reference evidence="1 2" key="1">
    <citation type="journal article" date="2016" name="Nat. Microbiol.">
        <title>The Mouse Intestinal Bacterial Collection (miBC) provides host-specific insight into cultured diversity and functional potential of the gut microbiota.</title>
        <authorList>
            <person name="Lagkouvardos I."/>
            <person name="Pukall R."/>
            <person name="Abt B."/>
            <person name="Foesel B.U."/>
            <person name="Meier-Kolthoff J.P."/>
            <person name="Kumar N."/>
            <person name="Bresciani A."/>
            <person name="Martinez I."/>
            <person name="Just S."/>
            <person name="Ziegler C."/>
            <person name="Brugiroux S."/>
            <person name="Garzetti D."/>
            <person name="Wenning M."/>
            <person name="Bui T.P."/>
            <person name="Wang J."/>
            <person name="Hugenholtz F."/>
            <person name="Plugge C.M."/>
            <person name="Peterson D.A."/>
            <person name="Hornef M.W."/>
            <person name="Baines J.F."/>
            <person name="Smidt H."/>
            <person name="Walter J."/>
            <person name="Kristiansen K."/>
            <person name="Nielsen H.B."/>
            <person name="Haller D."/>
            <person name="Overmann J."/>
            <person name="Stecher B."/>
            <person name="Clavel T."/>
        </authorList>
    </citation>
    <scope>NUCLEOTIDE SEQUENCE [LARGE SCALE GENOMIC DNA]</scope>
    <source>
        <strain evidence="1 2">DSM 28560</strain>
    </source>
</reference>
<evidence type="ECO:0000313" key="1">
    <source>
        <dbReference type="EMBL" id="TDA21585.1"/>
    </source>
</evidence>
<keyword evidence="2" id="KW-1185">Reference proteome</keyword>
<comment type="caution">
    <text evidence="1">The sequence shown here is derived from an EMBL/GenBank/DDBJ whole genome shotgun (WGS) entry which is preliminary data.</text>
</comment>
<organism evidence="1 2">
    <name type="scientific">Extibacter muris</name>
    <dbReference type="NCBI Taxonomy" id="1796622"/>
    <lineage>
        <taxon>Bacteria</taxon>
        <taxon>Bacillati</taxon>
        <taxon>Bacillota</taxon>
        <taxon>Clostridia</taxon>
        <taxon>Lachnospirales</taxon>
        <taxon>Lachnospiraceae</taxon>
        <taxon>Extibacter</taxon>
    </lineage>
</organism>
<dbReference type="RefSeq" id="WP_132278046.1">
    <property type="nucleotide sequence ID" value="NZ_JAOBST010000004.1"/>
</dbReference>
<sequence length="202" mass="23322">MNDEQEKRMAGEYEITKEISVGRKEIVFGVNEQLDMPYFCAYYTVNEVFGSYEECLIGDDYVELMEVFADRIHEQCREVVAERESVTILREKITAEMCFSNDYGKSLVGKVVAVKPGVLKPEYRSCEHQLIYVTGGNGAKASPRGNACYHINLYSGEHGRWERYDIQGEVKPACLPQWAKERLENIRQKETEVTKQTNREVR</sequence>
<dbReference type="AlphaFoldDB" id="A0A4R4FDI6"/>
<gene>
    <name evidence="1" type="ORF">E1963_11390</name>
</gene>
<accession>A0A4R4FDI6</accession>
<name>A0A4R4FDI6_9FIRM</name>
<protein>
    <submittedName>
        <fullName evidence="1">Uncharacterized protein</fullName>
    </submittedName>
</protein>
<evidence type="ECO:0000313" key="2">
    <source>
        <dbReference type="Proteomes" id="UP000295710"/>
    </source>
</evidence>
<proteinExistence type="predicted"/>